<dbReference type="EMBL" id="JAAOCA010000010">
    <property type="protein sequence ID" value="MBD1598957.1"/>
    <property type="molecule type" value="Genomic_DNA"/>
</dbReference>
<dbReference type="PROSITE" id="PS50887">
    <property type="entry name" value="GGDEF"/>
    <property type="match status" value="1"/>
</dbReference>
<dbReference type="PANTHER" id="PTHR45138">
    <property type="entry name" value="REGULATORY COMPONENTS OF SENSORY TRANSDUCTION SYSTEM"/>
    <property type="match status" value="1"/>
</dbReference>
<feature type="transmembrane region" description="Helical" evidence="3">
    <location>
        <begin position="37"/>
        <end position="59"/>
    </location>
</feature>
<organism evidence="5 6">
    <name type="scientific">Pseudomonas typographi</name>
    <dbReference type="NCBI Taxonomy" id="2715964"/>
    <lineage>
        <taxon>Bacteria</taxon>
        <taxon>Pseudomonadati</taxon>
        <taxon>Pseudomonadota</taxon>
        <taxon>Gammaproteobacteria</taxon>
        <taxon>Pseudomonadales</taxon>
        <taxon>Pseudomonadaceae</taxon>
        <taxon>Pseudomonas</taxon>
    </lineage>
</organism>
<dbReference type="InterPro" id="IPR043128">
    <property type="entry name" value="Rev_trsase/Diguanyl_cyclase"/>
</dbReference>
<dbReference type="InterPro" id="IPR029787">
    <property type="entry name" value="Nucleotide_cyclase"/>
</dbReference>
<evidence type="ECO:0000259" key="4">
    <source>
        <dbReference type="PROSITE" id="PS50887"/>
    </source>
</evidence>
<dbReference type="NCBIfam" id="TIGR00254">
    <property type="entry name" value="GGDEF"/>
    <property type="match status" value="1"/>
</dbReference>
<dbReference type="SMART" id="SM00267">
    <property type="entry name" value="GGDEF"/>
    <property type="match status" value="1"/>
</dbReference>
<gene>
    <name evidence="5" type="ORF">HAQ05_09590</name>
</gene>
<dbReference type="PANTHER" id="PTHR45138:SF9">
    <property type="entry name" value="DIGUANYLATE CYCLASE DGCM-RELATED"/>
    <property type="match status" value="1"/>
</dbReference>
<protein>
    <recommendedName>
        <fullName evidence="1">diguanylate cyclase</fullName>
        <ecNumber evidence="1">2.7.7.65</ecNumber>
    </recommendedName>
</protein>
<dbReference type="InterPro" id="IPR050469">
    <property type="entry name" value="Diguanylate_Cyclase"/>
</dbReference>
<evidence type="ECO:0000256" key="3">
    <source>
        <dbReference type="SAM" id="Phobius"/>
    </source>
</evidence>
<evidence type="ECO:0000313" key="5">
    <source>
        <dbReference type="EMBL" id="MBD1598957.1"/>
    </source>
</evidence>
<keyword evidence="3" id="KW-1133">Transmembrane helix</keyword>
<dbReference type="Gene3D" id="3.30.70.270">
    <property type="match status" value="1"/>
</dbReference>
<dbReference type="InterPro" id="IPR000160">
    <property type="entry name" value="GGDEF_dom"/>
</dbReference>
<evidence type="ECO:0000256" key="1">
    <source>
        <dbReference type="ARBA" id="ARBA00012528"/>
    </source>
</evidence>
<proteinExistence type="predicted"/>
<reference evidence="5 6" key="1">
    <citation type="journal article" date="2020" name="Insects">
        <title>Bacteria Belonging to Pseudomonas typographi sp. nov. from the Bark Beetle Ips typographus Have Genomic Potential to Aid in the Host Ecology.</title>
        <authorList>
            <person name="Peral-Aranega E."/>
            <person name="Saati-Santamaria Z."/>
            <person name="Kolarik M."/>
            <person name="Rivas R."/>
            <person name="Garcia-Fraile P."/>
        </authorList>
    </citation>
    <scope>NUCLEOTIDE SEQUENCE [LARGE SCALE GENOMIC DNA]</scope>
    <source>
        <strain evidence="5 6">CA3A</strain>
    </source>
</reference>
<feature type="domain" description="GGDEF" evidence="4">
    <location>
        <begin position="153"/>
        <end position="287"/>
    </location>
</feature>
<dbReference type="CDD" id="cd01949">
    <property type="entry name" value="GGDEF"/>
    <property type="match status" value="1"/>
</dbReference>
<dbReference type="Proteomes" id="UP000805841">
    <property type="component" value="Unassembled WGS sequence"/>
</dbReference>
<dbReference type="Pfam" id="PF00990">
    <property type="entry name" value="GGDEF"/>
    <property type="match status" value="1"/>
</dbReference>
<evidence type="ECO:0000313" key="6">
    <source>
        <dbReference type="Proteomes" id="UP000805841"/>
    </source>
</evidence>
<dbReference type="EC" id="2.7.7.65" evidence="1"/>
<keyword evidence="3" id="KW-0472">Membrane</keyword>
<dbReference type="SUPFAM" id="SSF55073">
    <property type="entry name" value="Nucleotide cyclase"/>
    <property type="match status" value="1"/>
</dbReference>
<keyword evidence="3" id="KW-0812">Transmembrane</keyword>
<comment type="catalytic activity">
    <reaction evidence="2">
        <text>2 GTP = 3',3'-c-di-GMP + 2 diphosphate</text>
        <dbReference type="Rhea" id="RHEA:24898"/>
        <dbReference type="ChEBI" id="CHEBI:33019"/>
        <dbReference type="ChEBI" id="CHEBI:37565"/>
        <dbReference type="ChEBI" id="CHEBI:58805"/>
        <dbReference type="EC" id="2.7.7.65"/>
    </reaction>
</comment>
<keyword evidence="6" id="KW-1185">Reference proteome</keyword>
<comment type="caution">
    <text evidence="5">The sequence shown here is derived from an EMBL/GenBank/DDBJ whole genome shotgun (WGS) entry which is preliminary data.</text>
</comment>
<sequence length="290" mass="32220">MTDAIVPTFAPLEEIRTSYLKIMTEKSNERLADASRWLTFITLIVASGMLIYVVLLLWAHRVIFKPLLQARYNIVALADDRTIELPQAFRNSGTELDEVFKALGVLKTRLAERREITASLRTHALTDGLTGLLNRRAFDQIGDGKIYFTDLPDVIGLILLDIDHFKSVNDNYGHAAGDTVLRAVAKALTTHVRRGDLVARHGGEEFSVVLSGVEFSQLYSMAEKLRVAISKMTIEVSPSIFLNVTASFGIAFGPRENGGWTELFAEADASLYEAKRAGRNCVRCLMQKIS</sequence>
<accession>A0ABR7Z0J9</accession>
<name>A0ABR7Z0J9_9PSED</name>
<evidence type="ECO:0000256" key="2">
    <source>
        <dbReference type="ARBA" id="ARBA00034247"/>
    </source>
</evidence>